<dbReference type="Proteomes" id="UP000202031">
    <property type="component" value="Chromosome"/>
</dbReference>
<name>A0A1X9SQ07_9BACT</name>
<reference evidence="2" key="1">
    <citation type="journal article" date="2017" name="Genome Biol. Evol.">
        <title>Comparative Genomic Analysis Identifies a Campylobacter Clade Deficient in Selenium Metabolism.</title>
        <authorList>
            <person name="Miller W.G."/>
            <person name="Yee E."/>
            <person name="Lopes B.S."/>
            <person name="Chapman M.H."/>
            <person name="Huynh S."/>
            <person name="Bono J.L."/>
            <person name="Parker C.T."/>
            <person name="Strachan N.J.C."/>
            <person name="Forbes K.J."/>
        </authorList>
    </citation>
    <scope>NUCLEOTIDE SEQUENCE [LARGE SCALE GENOMIC DNA]</scope>
    <source>
        <strain evidence="2">NCTC 13004</strain>
    </source>
</reference>
<proteinExistence type="predicted"/>
<dbReference type="GeneID" id="46922082"/>
<organism evidence="1 2">
    <name type="scientific">Campylobacter lanienae NCTC 13004</name>
    <dbReference type="NCBI Taxonomy" id="1031753"/>
    <lineage>
        <taxon>Bacteria</taxon>
        <taxon>Pseudomonadati</taxon>
        <taxon>Campylobacterota</taxon>
        <taxon>Epsilonproteobacteria</taxon>
        <taxon>Campylobacterales</taxon>
        <taxon>Campylobacteraceae</taxon>
        <taxon>Campylobacter</taxon>
    </lineage>
</organism>
<dbReference type="EMBL" id="CP015578">
    <property type="protein sequence ID" value="ARQ98329.1"/>
    <property type="molecule type" value="Genomic_DNA"/>
</dbReference>
<dbReference type="AlphaFoldDB" id="A0A1X9SQ07"/>
<accession>A0A1X9SQ07</accession>
<evidence type="ECO:0000313" key="1">
    <source>
        <dbReference type="EMBL" id="ARQ98329.1"/>
    </source>
</evidence>
<gene>
    <name evidence="1" type="ORF">CLAN_1621</name>
</gene>
<protein>
    <submittedName>
        <fullName evidence="1">Uncharacterized protein</fullName>
    </submittedName>
</protein>
<dbReference type="RefSeq" id="WP_100591016.1">
    <property type="nucleotide sequence ID" value="NZ_CP015578.1"/>
</dbReference>
<evidence type="ECO:0000313" key="2">
    <source>
        <dbReference type="Proteomes" id="UP000202031"/>
    </source>
</evidence>
<dbReference type="KEGG" id="clx:CLAN_1621"/>
<reference evidence="2" key="2">
    <citation type="journal article" date="2017" name="Genome Biol. Evol.">
        <title>Comparative genomic analysis identifies a Campylobacter clade deficient in selenium metabolism.</title>
        <authorList>
            <person name="Miller W.G."/>
            <person name="Yee E."/>
            <person name="Lopes B.S."/>
            <person name="Chapman M.H."/>
            <person name="Huynh S."/>
            <person name="Bono J.L."/>
            <person name="Parker C.T."/>
            <person name="Strachan N.J.C."/>
            <person name="Forbes K.J."/>
        </authorList>
    </citation>
    <scope>NUCLEOTIDE SEQUENCE [LARGE SCALE GENOMIC DNA]</scope>
    <source>
        <strain evidence="2">NCTC 13004</strain>
    </source>
</reference>
<sequence length="240" mass="26651">MLQTILTELQCGDRAKITEVLNAGVKKICEDFEKICLASDELGESFADDEPREQKELDFEKMSDEEIDAELDRQSVEIDKDLELIDKGLNAISECDSLLFGIIDIVCSEFSNESINSQFGKLLKEQASKLSHQKAKTELLDTASKIESFAKDRSNGVSVLFTNALYIFKADKLVSKVGTNVASLLDNESDGSFKSALKTAAELLKEQKLGSKLLLWAELKRANQALKAQFPSLSIENLEF</sequence>